<dbReference type="RefSeq" id="WP_128824254.1">
    <property type="nucleotide sequence ID" value="NZ_CABIXU010000023.1"/>
</dbReference>
<dbReference type="Proteomes" id="UP000298073">
    <property type="component" value="Unassembled WGS sequence"/>
</dbReference>
<reference evidence="1 2" key="1">
    <citation type="submission" date="2019-03" db="EMBL/GenBank/DDBJ databases">
        <title>Diversity of the mouse oral microbiome.</title>
        <authorList>
            <person name="Joseph S."/>
            <person name="Aduse-Opoku J."/>
            <person name="Curtis M."/>
            <person name="Wade W."/>
            <person name="Hashim A."/>
        </authorList>
    </citation>
    <scope>NUCLEOTIDE SEQUENCE [LARGE SCALE GENOMIC DNA]</scope>
    <source>
        <strain evidence="1 2">P2318</strain>
    </source>
</reference>
<sequence length="316" mass="36368">MLANYDIFKDEDNGCYQIRSKTSTYAIVFDEEISEAIFLRIVELSSQDKRFNLQKIRKNLLGTFEEDKVLSVLNNLREAGLIPDDIHTCTGEDLSEFRSIGDISLAIIGVGSLTKALKSVCETEKFKTISVVEYTIKNFEEKILQVFNEHDFVIVDANQWSPFHLEIINDTAVKQNKPWLYISGVNESNIEIGPLFYGKETGCYNCLISRIKSNHAHPQYLTSYENYLRGLKRPSISNELHHDGIIYSLIANFAIYEVVKFIEGWALPITWQSIVTFNLYNYESTIHMLLKKPLCEVCKPNIKYNPSPWLDKITLK</sequence>
<dbReference type="Gene3D" id="3.40.50.720">
    <property type="entry name" value="NAD(P)-binding Rossmann-like Domain"/>
    <property type="match status" value="1"/>
</dbReference>
<dbReference type="AlphaFoldDB" id="A0A8H0D422"/>
<dbReference type="InterPro" id="IPR022291">
    <property type="entry name" value="Bacteriocin_synth_cyclodeHase"/>
</dbReference>
<dbReference type="EMBL" id="SPPV01000008">
    <property type="protein sequence ID" value="TFU51147.1"/>
    <property type="molecule type" value="Genomic_DNA"/>
</dbReference>
<dbReference type="NCBIfam" id="TIGR03882">
    <property type="entry name" value="cyclo_dehyd_2"/>
    <property type="match status" value="1"/>
</dbReference>
<protein>
    <submittedName>
        <fullName evidence="1">TOMM leader peptide-binding protein</fullName>
    </submittedName>
</protein>
<evidence type="ECO:0000313" key="1">
    <source>
        <dbReference type="EMBL" id="TFU51147.1"/>
    </source>
</evidence>
<dbReference type="GeneID" id="93046960"/>
<accession>A0A8H0D422</accession>
<comment type="caution">
    <text evidence="1">The sequence shown here is derived from an EMBL/GenBank/DDBJ whole genome shotgun (WGS) entry which is preliminary data.</text>
</comment>
<dbReference type="InterPro" id="IPR035985">
    <property type="entry name" value="Ubiquitin-activating_enz"/>
</dbReference>
<gene>
    <name evidence="1" type="ORF">E4T97_05480</name>
</gene>
<organism evidence="1 2">
    <name type="scientific">Bacteroides acidifaciens</name>
    <dbReference type="NCBI Taxonomy" id="85831"/>
    <lineage>
        <taxon>Bacteria</taxon>
        <taxon>Pseudomonadati</taxon>
        <taxon>Bacteroidota</taxon>
        <taxon>Bacteroidia</taxon>
        <taxon>Bacteroidales</taxon>
        <taxon>Bacteroidaceae</taxon>
        <taxon>Bacteroides</taxon>
    </lineage>
</organism>
<evidence type="ECO:0000313" key="2">
    <source>
        <dbReference type="Proteomes" id="UP000298073"/>
    </source>
</evidence>
<name>A0A8H0D422_9BACE</name>
<dbReference type="GO" id="GO:0008641">
    <property type="term" value="F:ubiquitin-like modifier activating enzyme activity"/>
    <property type="evidence" value="ECO:0007669"/>
    <property type="project" value="InterPro"/>
</dbReference>
<dbReference type="SUPFAM" id="SSF69572">
    <property type="entry name" value="Activating enzymes of the ubiquitin-like proteins"/>
    <property type="match status" value="1"/>
</dbReference>
<proteinExistence type="predicted"/>